<dbReference type="Pfam" id="PF24801">
    <property type="entry name" value="FNIII-A_GpJ"/>
    <property type="match status" value="1"/>
</dbReference>
<evidence type="ECO:0000259" key="2">
    <source>
        <dbReference type="Pfam" id="PF24801"/>
    </source>
</evidence>
<feature type="transmembrane region" description="Helical" evidence="1">
    <location>
        <begin position="87"/>
        <end position="108"/>
    </location>
</feature>
<organism evidence="3">
    <name type="scientific">uncultured Stenotrophomonas sp</name>
    <dbReference type="NCBI Taxonomy" id="165438"/>
    <lineage>
        <taxon>Bacteria</taxon>
        <taxon>Pseudomonadati</taxon>
        <taxon>Pseudomonadota</taxon>
        <taxon>Gammaproteobacteria</taxon>
        <taxon>Lysobacterales</taxon>
        <taxon>Lysobacteraceae</taxon>
        <taxon>Stenotrophomonas</taxon>
        <taxon>environmental samples</taxon>
    </lineage>
</organism>
<dbReference type="EMBL" id="FLTS01000001">
    <property type="protein sequence ID" value="SBV37853.1"/>
    <property type="molecule type" value="Genomic_DNA"/>
</dbReference>
<protein>
    <submittedName>
        <fullName evidence="3">Carbohydrate binding domain protein</fullName>
    </submittedName>
</protein>
<sequence length="1127" mass="122646">MEQLPVEPGRLIVTPHPMLLDGQRNVVWEARAGESLYAILMRNVPELDGQRWEVCIGGRAVERHLWHHVFPKQGQVIEVRGGVGKTALMIVAMIALTFFTFGAGALVVAGTWGLSAAGAMAVNAAIYVAGSMLINKVLGPKPPKASSQQQDSVYSISGARNQLRPYEPIPLLFGKVRIAPDLLSKPYMWYEGNDQYLGLLLCAGINVGRIDDLYNGDTLLSSYDGVQVYHAGYSEMAEQEIPVYSNADTVNGGQLLDTASDPKHTPSAWIERTSSADTVRLIVSLEYQLYDRTSKGGDKNNTERVEIQYRPTGETNWQVFGSYTLNSSKTKAYRVGYAKDVERGQYDVRVRTAGLNTDGSGAQAAVTWTTLTSVQVDEADYTGLARSGVRIKATGQLNGTPDEIRGVAFAAPIPEWDGSAWVTKESSNPGAQCVAYARGSRAGTRLLAGMALDDAQIDLESWKAFTLHCAANDYTYDYYIKDARSHLDVLSSIARAGFGEITWAGGRLGVVWAAQEQPLSGVVNMATIKKGQFQVDYTLVNAADGIEYSYFDAETWETKTLRVPAPGVETMLNPAQVTGEGVSTEQHAARLARWHLAQSLYQYKDISYSTDIEHLSYQRLSLLALQHDMTQWGYGGRVQAAVNAAGVVTLTLDEPVPAPTTGNAYIGVRIPGERVYRVLRVQPFVGESRAVTLAEAWPDDAPLPGAGADNPAHDTLWIYDFKQTPGYRVRVTSIEPESDLKGAAVRVVPESPEFWDYVLNGHYVPAPNQSLLQTRPVASNLRVTEQQVVQGNTTFTELTATFDVTGPVGTTVVRAAAGDGELQDVAQTATRTATWRIDAPGTYTIVVRPYSPDGEAGIAVQAVYSTAGAGVPPVLVDLFGVEERSGGVRLYTWGWLSETIQSPDFAGVEIRYIAGSIASPDWESMTPLGESGYYTAPFESVLPEAGEWTIACRSRNTGGQLSEDMRTISRTFGPNLGEVIAGLDPENVTEQLIELQLAIEAERVARFQGDAQEAQDRASQIAAEAQERQTEISAERAAREAAVAAERARIDAIDDDEVISPVEKPQLRIDFAALLDERAGINAEADLSEVVDEKAAYNEALDRLITYMNTLTTPTRWDDTGGYTNLT</sequence>
<keyword evidence="1" id="KW-0472">Membrane</keyword>
<keyword evidence="1" id="KW-0812">Transmembrane</keyword>
<reference evidence="3" key="1">
    <citation type="submission" date="2016-03" db="EMBL/GenBank/DDBJ databases">
        <authorList>
            <person name="Ploux O."/>
        </authorList>
    </citation>
    <scope>NUCLEOTIDE SEQUENCE</scope>
    <source>
        <strain evidence="3">UC10</strain>
    </source>
</reference>
<dbReference type="InterPro" id="IPR055385">
    <property type="entry name" value="GpJ_HDII-ins2"/>
</dbReference>
<evidence type="ECO:0000256" key="1">
    <source>
        <dbReference type="SAM" id="Phobius"/>
    </source>
</evidence>
<name>A0A1Y5Q6J2_9GAMM</name>
<evidence type="ECO:0000313" key="3">
    <source>
        <dbReference type="EMBL" id="SBV37853.1"/>
    </source>
</evidence>
<dbReference type="AlphaFoldDB" id="A0A1Y5Q6J2"/>
<proteinExistence type="predicted"/>
<feature type="domain" description="Tip attachment protein J HDII-ins2" evidence="2">
    <location>
        <begin position="267"/>
        <end position="375"/>
    </location>
</feature>
<feature type="transmembrane region" description="Helical" evidence="1">
    <location>
        <begin position="114"/>
        <end position="134"/>
    </location>
</feature>
<accession>A0A1Y5Q6J2</accession>
<gene>
    <name evidence="3" type="ORF">STPYR_12796</name>
</gene>
<keyword evidence="1" id="KW-1133">Transmembrane helix</keyword>
<dbReference type="NCBIfam" id="NF040662">
    <property type="entry name" value="attach_TipJ_rel"/>
    <property type="match status" value="1"/>
</dbReference>